<dbReference type="Proteomes" id="UP000075243">
    <property type="component" value="Chromosome 11"/>
</dbReference>
<name>A0A151SQ34_CAJCA</name>
<protein>
    <recommendedName>
        <fullName evidence="1">F-box protein At3g26010-like beta-propeller domain-containing protein</fullName>
    </recommendedName>
</protein>
<dbReference type="SUPFAM" id="SSF81383">
    <property type="entry name" value="F-box domain"/>
    <property type="match status" value="1"/>
</dbReference>
<dbReference type="PANTHER" id="PTHR35546">
    <property type="entry name" value="F-BOX PROTEIN INTERACTION DOMAIN PROTEIN-RELATED"/>
    <property type="match status" value="1"/>
</dbReference>
<organism evidence="2 3">
    <name type="scientific">Cajanus cajan</name>
    <name type="common">Pigeon pea</name>
    <name type="synonym">Cajanus indicus</name>
    <dbReference type="NCBI Taxonomy" id="3821"/>
    <lineage>
        <taxon>Eukaryota</taxon>
        <taxon>Viridiplantae</taxon>
        <taxon>Streptophyta</taxon>
        <taxon>Embryophyta</taxon>
        <taxon>Tracheophyta</taxon>
        <taxon>Spermatophyta</taxon>
        <taxon>Magnoliopsida</taxon>
        <taxon>eudicotyledons</taxon>
        <taxon>Gunneridae</taxon>
        <taxon>Pentapetalae</taxon>
        <taxon>rosids</taxon>
        <taxon>fabids</taxon>
        <taxon>Fabales</taxon>
        <taxon>Fabaceae</taxon>
        <taxon>Papilionoideae</taxon>
        <taxon>50 kb inversion clade</taxon>
        <taxon>NPAAA clade</taxon>
        <taxon>indigoferoid/millettioid clade</taxon>
        <taxon>Phaseoleae</taxon>
        <taxon>Cajanus</taxon>
    </lineage>
</organism>
<evidence type="ECO:0000313" key="3">
    <source>
        <dbReference type="Proteomes" id="UP000075243"/>
    </source>
</evidence>
<dbReference type="Pfam" id="PF24750">
    <property type="entry name" value="b-prop_At3g26010-like"/>
    <property type="match status" value="1"/>
</dbReference>
<accession>A0A151SQ34</accession>
<dbReference type="AlphaFoldDB" id="A0A151SQ34"/>
<reference evidence="2 3" key="1">
    <citation type="journal article" date="2012" name="Nat. Biotechnol.">
        <title>Draft genome sequence of pigeonpea (Cajanus cajan), an orphan legume crop of resource-poor farmers.</title>
        <authorList>
            <person name="Varshney R.K."/>
            <person name="Chen W."/>
            <person name="Li Y."/>
            <person name="Bharti A.K."/>
            <person name="Saxena R.K."/>
            <person name="Schlueter J.A."/>
            <person name="Donoghue M.T."/>
            <person name="Azam S."/>
            <person name="Fan G."/>
            <person name="Whaley A.M."/>
            <person name="Farmer A.D."/>
            <person name="Sheridan J."/>
            <person name="Iwata A."/>
            <person name="Tuteja R."/>
            <person name="Penmetsa R.V."/>
            <person name="Wu W."/>
            <person name="Upadhyaya H.D."/>
            <person name="Yang S.P."/>
            <person name="Shah T."/>
            <person name="Saxena K.B."/>
            <person name="Michael T."/>
            <person name="McCombie W.R."/>
            <person name="Yang B."/>
            <person name="Zhang G."/>
            <person name="Yang H."/>
            <person name="Wang J."/>
            <person name="Spillane C."/>
            <person name="Cook D.R."/>
            <person name="May G.D."/>
            <person name="Xu X."/>
            <person name="Jackson S.A."/>
        </authorList>
    </citation>
    <scope>NUCLEOTIDE SEQUENCE [LARGE SCALE GENOMIC DNA]</scope>
    <source>
        <strain evidence="3">cv. Asha</strain>
    </source>
</reference>
<dbReference type="EMBL" id="CM003613">
    <property type="protein sequence ID" value="KYP56895.1"/>
    <property type="molecule type" value="Genomic_DNA"/>
</dbReference>
<dbReference type="PANTHER" id="PTHR35546:SF130">
    <property type="entry name" value="EXPRESSED PROTEIN"/>
    <property type="match status" value="1"/>
</dbReference>
<dbReference type="InterPro" id="IPR036047">
    <property type="entry name" value="F-box-like_dom_sf"/>
</dbReference>
<dbReference type="STRING" id="3821.A0A151SQ34"/>
<dbReference type="InterPro" id="IPR055290">
    <property type="entry name" value="At3g26010-like"/>
</dbReference>
<evidence type="ECO:0000259" key="1">
    <source>
        <dbReference type="Pfam" id="PF24750"/>
    </source>
</evidence>
<proteinExistence type="predicted"/>
<gene>
    <name evidence="2" type="ORF">KK1_003146</name>
</gene>
<dbReference type="OMA" id="TRECTHI"/>
<dbReference type="InterPro" id="IPR056592">
    <property type="entry name" value="Beta-prop_At3g26010-like"/>
</dbReference>
<sequence length="329" mass="37499">MPYKSTVKCKCVCKRWLKLLSIPYFLKQFVSRQYSLSKAIFTFISPSQLMLTFPPPDLDSNPQAHKAPFSLDQMLIKGNVCGYSNGLFLYYNNRSTSGRGYFVYDPLTKVCTHIAPFPDTNKKERIYAIGFLSITSNSTRRFLVVIVNSFIKSLDNFSMEVFFSHTGNLYFMGTKGVFVIDHLFVVNYTIDYPEDVDAMNIVRSGYLGCSGGTLKIADINNDNNLRVWELIQIEKDTTPKSFYPTWQLVHKTNLSTHLPAMFCANYFKRVAGFHPYDGDIVYLHSYANGILVANLRTNKFEHIPGHDKLDISPFQLELPLPPLIPSADN</sequence>
<keyword evidence="3" id="KW-1185">Reference proteome</keyword>
<dbReference type="Gramene" id="C.cajan_03074.t">
    <property type="protein sequence ID" value="C.cajan_03074.t"/>
    <property type="gene ID" value="C.cajan_03074"/>
</dbReference>
<evidence type="ECO:0000313" key="2">
    <source>
        <dbReference type="EMBL" id="KYP56895.1"/>
    </source>
</evidence>
<feature type="domain" description="F-box protein At3g26010-like beta-propeller" evidence="1">
    <location>
        <begin position="207"/>
        <end position="302"/>
    </location>
</feature>
<dbReference type="SUPFAM" id="SSF75011">
    <property type="entry name" value="3-carboxy-cis,cis-mucoante lactonizing enzyme"/>
    <property type="match status" value="1"/>
</dbReference>